<feature type="domain" description="Transcription elongation factor GreA/GreB N-terminal" evidence="4">
    <location>
        <begin position="750"/>
        <end position="818"/>
    </location>
</feature>
<evidence type="ECO:0000259" key="4">
    <source>
        <dbReference type="Pfam" id="PF03449"/>
    </source>
</evidence>
<dbReference type="InterPro" id="IPR036805">
    <property type="entry name" value="Tscrpt_elong_fac_GreA/B_N_sf"/>
</dbReference>
<dbReference type="Proteomes" id="UP000778951">
    <property type="component" value="Unassembled WGS sequence"/>
</dbReference>
<gene>
    <name evidence="5" type="primary">greA</name>
    <name evidence="5" type="ORF">HCT48_00555</name>
</gene>
<dbReference type="RefSeq" id="WP_167694820.1">
    <property type="nucleotide sequence ID" value="NZ_CP118181.1"/>
</dbReference>
<dbReference type="InterPro" id="IPR011990">
    <property type="entry name" value="TPR-like_helical_dom_sf"/>
</dbReference>
<evidence type="ECO:0000256" key="2">
    <source>
        <dbReference type="ARBA" id="ARBA00023163"/>
    </source>
</evidence>
<accession>A0A968GGS0</accession>
<feature type="domain" description="Transcription elongation factor GreA/GreB C-terminal" evidence="3">
    <location>
        <begin position="828"/>
        <end position="900"/>
    </location>
</feature>
<name>A0A968GGS0_9SPIO</name>
<dbReference type="PANTHER" id="PTHR30437">
    <property type="entry name" value="TRANSCRIPTION ELONGATION FACTOR GREA"/>
    <property type="match status" value="1"/>
</dbReference>
<dbReference type="NCBIfam" id="NF011309">
    <property type="entry name" value="PRK14720.1"/>
    <property type="match status" value="1"/>
</dbReference>
<sequence>MTDPLLDRVQQLLEEESWTSASINDFTISRFESIDALIEQITEKEAVEQVREHCDEWLKNHKQSITALYLGGLLAWREQLLEEADFLELISLFYQKGRLPVVEHLCHRMLSYGENKSALEYLAERYLQAGQEDEYFAVLERLVKVDYNNATVAFQLAQIYEGRGELKSAIALYKKAIFRYIHRKHVQGIHESWVKLLALDPRAYDVFNAIILKVESTIDPLRASEFIREYYLHLRKQDQIDLAIVQLKKILSMNAKDNIARRDLVDAYRQKYSEHSRLEEVLKISCLAQNWRPITEALESFDKHISLDKGKFVYHRNWGVGRVRSITEDEVLIDFAKQRGHKMALDMATTSLMGLDKHHIWVLKATMPKEKLRAKIKSEMIWALTILAGSNGGRTDFKRIKAELVPSLFTQSEWSTWSNEARRLTKTVDIFGNDGSKVDAYTLRNTPISFEEKEWNRFKGEENFFKKLAIFEQFIEECDTESEYLQEMYKYFYSYVRSDAHVDLYTIMSYLLIQRITKMGLSLDTNIPYNFKDFFDTVLDIEPLFMGIEGDGYRHEFLINVKRYVEHWQEVYLALLPLQPSASMVDDLLASHREEDIKAVFQTILDRYRSHFDAFWSLISYLQLDEGRFERFGIDRERVVFAMLHLVDISARNVQAKKDLIQSKRIYRLTFGWLFKDGHLETFLEESSEKIASRLFALLREMRGVEEKDVELVKTMILARYPSLDLEVVKKSSSESEVMHPRRMATDVLWVTEKSYHQKQHRLKEILEVEIPRNSAEIGEAIKKGDLKENAEYISGKEMQNQLQMEVGRLQKDIEQARLFTPDQVDASMIGFGVVVTLQPIEGKRKETYTILGPWESNPDKKIISYQAPFAMKLLGKKVGDTCEFTINDRHYHYEVLEITPTKF</sequence>
<dbReference type="Gene3D" id="1.10.287.180">
    <property type="entry name" value="Transcription elongation factor, GreA/GreB, N-terminal domain"/>
    <property type="match status" value="1"/>
</dbReference>
<dbReference type="PANTHER" id="PTHR30437:SF4">
    <property type="entry name" value="TRANSCRIPTION ELONGATION FACTOR GREA"/>
    <property type="match status" value="1"/>
</dbReference>
<dbReference type="InterPro" id="IPR023459">
    <property type="entry name" value="Tscrpt_elong_fac_GreA/B_fam"/>
</dbReference>
<keyword evidence="5" id="KW-0251">Elongation factor</keyword>
<dbReference type="SUPFAM" id="SSF48452">
    <property type="entry name" value="TPR-like"/>
    <property type="match status" value="1"/>
</dbReference>
<keyword evidence="6" id="KW-1185">Reference proteome</keyword>
<dbReference type="AlphaFoldDB" id="A0A968GGS0"/>
<dbReference type="InterPro" id="IPR001437">
    <property type="entry name" value="Tscrpt_elong_fac_GreA/B_C"/>
</dbReference>
<dbReference type="GO" id="GO:0032784">
    <property type="term" value="P:regulation of DNA-templated transcription elongation"/>
    <property type="evidence" value="ECO:0007669"/>
    <property type="project" value="InterPro"/>
</dbReference>
<evidence type="ECO:0000259" key="3">
    <source>
        <dbReference type="Pfam" id="PF01272"/>
    </source>
</evidence>
<protein>
    <submittedName>
        <fullName evidence="5">Transcription elongation factor GreA</fullName>
    </submittedName>
</protein>
<dbReference type="GO" id="GO:0006354">
    <property type="term" value="P:DNA-templated transcription elongation"/>
    <property type="evidence" value="ECO:0007669"/>
    <property type="project" value="TreeGrafter"/>
</dbReference>
<dbReference type="EMBL" id="JAATLM010000001">
    <property type="protein sequence ID" value="NIZ68714.1"/>
    <property type="molecule type" value="Genomic_DNA"/>
</dbReference>
<dbReference type="Pfam" id="PF03449">
    <property type="entry name" value="GreA_GreB_N"/>
    <property type="match status" value="1"/>
</dbReference>
<dbReference type="SUPFAM" id="SSF46557">
    <property type="entry name" value="GreA transcript cleavage protein, N-terminal domain"/>
    <property type="match status" value="1"/>
</dbReference>
<comment type="caution">
    <text evidence="5">The sequence shown here is derived from an EMBL/GenBank/DDBJ whole genome shotgun (WGS) entry which is preliminary data.</text>
</comment>
<proteinExistence type="predicted"/>
<dbReference type="Pfam" id="PF01272">
    <property type="entry name" value="GreA_GreB"/>
    <property type="match status" value="1"/>
</dbReference>
<dbReference type="GO" id="GO:0070063">
    <property type="term" value="F:RNA polymerase binding"/>
    <property type="evidence" value="ECO:0007669"/>
    <property type="project" value="InterPro"/>
</dbReference>
<dbReference type="Gene3D" id="1.25.40.10">
    <property type="entry name" value="Tetratricopeptide repeat domain"/>
    <property type="match status" value="1"/>
</dbReference>
<dbReference type="InterPro" id="IPR036953">
    <property type="entry name" value="GreA/GreB_C_sf"/>
</dbReference>
<evidence type="ECO:0000256" key="1">
    <source>
        <dbReference type="ARBA" id="ARBA00023015"/>
    </source>
</evidence>
<organism evidence="5 6">
    <name type="scientific">Entomospira culicis</name>
    <dbReference type="NCBI Taxonomy" id="2719989"/>
    <lineage>
        <taxon>Bacteria</taxon>
        <taxon>Pseudomonadati</taxon>
        <taxon>Spirochaetota</taxon>
        <taxon>Spirochaetia</taxon>
        <taxon>Spirochaetales</taxon>
        <taxon>Spirochaetaceae</taxon>
        <taxon>Entomospira</taxon>
    </lineage>
</organism>
<reference evidence="5" key="1">
    <citation type="submission" date="2020-03" db="EMBL/GenBank/DDBJ databases">
        <title>Spirochaetal bacteria isolated from arthropods constitute a novel genus Entomospira genus novum within the order Spirochaetales.</title>
        <authorList>
            <person name="Grana-Miraglia L."/>
            <person name="Sikutova S."/>
            <person name="Fingerle V."/>
            <person name="Sing A."/>
            <person name="Castillo-Ramirez S."/>
            <person name="Margos G."/>
            <person name="Rudolf I."/>
        </authorList>
    </citation>
    <scope>NUCLEOTIDE SEQUENCE</scope>
    <source>
        <strain evidence="5">BR149</strain>
    </source>
</reference>
<dbReference type="InterPro" id="IPR022691">
    <property type="entry name" value="Tscrpt_elong_fac_GreA/B_N"/>
</dbReference>
<evidence type="ECO:0000313" key="6">
    <source>
        <dbReference type="Proteomes" id="UP000778951"/>
    </source>
</evidence>
<evidence type="ECO:0000313" key="5">
    <source>
        <dbReference type="EMBL" id="NIZ68714.1"/>
    </source>
</evidence>
<dbReference type="GO" id="GO:0003746">
    <property type="term" value="F:translation elongation factor activity"/>
    <property type="evidence" value="ECO:0007669"/>
    <property type="project" value="UniProtKB-KW"/>
</dbReference>
<keyword evidence="5" id="KW-0648">Protein biosynthesis</keyword>
<keyword evidence="1" id="KW-0805">Transcription regulation</keyword>
<keyword evidence="2" id="KW-0804">Transcription</keyword>
<dbReference type="SUPFAM" id="SSF54534">
    <property type="entry name" value="FKBP-like"/>
    <property type="match status" value="1"/>
</dbReference>
<dbReference type="GO" id="GO:0003677">
    <property type="term" value="F:DNA binding"/>
    <property type="evidence" value="ECO:0007669"/>
    <property type="project" value="InterPro"/>
</dbReference>
<dbReference type="Gene3D" id="3.10.50.30">
    <property type="entry name" value="Transcription elongation factor, GreA/GreB, C-terminal domain"/>
    <property type="match status" value="1"/>
</dbReference>